<evidence type="ECO:0000256" key="6">
    <source>
        <dbReference type="ARBA" id="ARBA00023004"/>
    </source>
</evidence>
<comment type="similarity">
    <text evidence="7">Belongs to the chloroperoxidase family.</text>
</comment>
<keyword evidence="3" id="KW-0349">Heme</keyword>
<dbReference type="GeneID" id="18882921"/>
<dbReference type="PANTHER" id="PTHR33577">
    <property type="entry name" value="STERIGMATOCYSTIN BIOSYNTHESIS PEROXIDASE STCC-RELATED"/>
    <property type="match status" value="1"/>
</dbReference>
<dbReference type="RefSeq" id="XP_007388898.1">
    <property type="nucleotide sequence ID" value="XM_007388836.1"/>
</dbReference>
<sequence length="231" mass="25534">MDAFSWTPPGPTDSRSPCPALNTLSNYHILPHNGKNISLGQLVSGLRVAYNLSTPLCYILALTGLIACGTFRFVGLAPSWTLDLENLALHNRIEHDASIVHADAAPHAKYAPRQVDPTLYHEFVASCPPGGMTKEDFVRARVRRELTLSKPLNLFRSILAASEAVSAFDRVRDPQTGTFTKEGLEAWFGENRFPAHWHVPDEVQTVRSIASETTQFRKEVEEGRKAAQASI</sequence>
<evidence type="ECO:0000256" key="7">
    <source>
        <dbReference type="ARBA" id="ARBA00025795"/>
    </source>
</evidence>
<comment type="cofactor">
    <cofactor evidence="1">
        <name>heme b</name>
        <dbReference type="ChEBI" id="CHEBI:60344"/>
    </cofactor>
</comment>
<keyword evidence="4" id="KW-0479">Metal-binding</keyword>
<dbReference type="PROSITE" id="PS51405">
    <property type="entry name" value="HEME_HALOPEROXIDASE"/>
    <property type="match status" value="1"/>
</dbReference>
<evidence type="ECO:0000313" key="9">
    <source>
        <dbReference type="EMBL" id="EIN03840.1"/>
    </source>
</evidence>
<reference evidence="10" key="1">
    <citation type="journal article" date="2012" name="Science">
        <title>The Paleozoic origin of enzymatic lignin decomposition reconstructed from 31 fungal genomes.</title>
        <authorList>
            <person name="Floudas D."/>
            <person name="Binder M."/>
            <person name="Riley R."/>
            <person name="Barry K."/>
            <person name="Blanchette R.A."/>
            <person name="Henrissat B."/>
            <person name="Martinez A.T."/>
            <person name="Otillar R."/>
            <person name="Spatafora J.W."/>
            <person name="Yadav J.S."/>
            <person name="Aerts A."/>
            <person name="Benoit I."/>
            <person name="Boyd A."/>
            <person name="Carlson A."/>
            <person name="Copeland A."/>
            <person name="Coutinho P.M."/>
            <person name="de Vries R.P."/>
            <person name="Ferreira P."/>
            <person name="Findley K."/>
            <person name="Foster B."/>
            <person name="Gaskell J."/>
            <person name="Glotzer D."/>
            <person name="Gorecki P."/>
            <person name="Heitman J."/>
            <person name="Hesse C."/>
            <person name="Hori C."/>
            <person name="Igarashi K."/>
            <person name="Jurgens J.A."/>
            <person name="Kallen N."/>
            <person name="Kersten P."/>
            <person name="Kohler A."/>
            <person name="Kuees U."/>
            <person name="Kumar T.K.A."/>
            <person name="Kuo A."/>
            <person name="LaButti K."/>
            <person name="Larrondo L.F."/>
            <person name="Lindquist E."/>
            <person name="Ling A."/>
            <person name="Lombard V."/>
            <person name="Lucas S."/>
            <person name="Lundell T."/>
            <person name="Martin R."/>
            <person name="McLaughlin D.J."/>
            <person name="Morgenstern I."/>
            <person name="Morin E."/>
            <person name="Murat C."/>
            <person name="Nagy L.G."/>
            <person name="Nolan M."/>
            <person name="Ohm R.A."/>
            <person name="Patyshakuliyeva A."/>
            <person name="Rokas A."/>
            <person name="Ruiz-Duenas F.J."/>
            <person name="Sabat G."/>
            <person name="Salamov A."/>
            <person name="Samejima M."/>
            <person name="Schmutz J."/>
            <person name="Slot J.C."/>
            <person name="St John F."/>
            <person name="Stenlid J."/>
            <person name="Sun H."/>
            <person name="Sun S."/>
            <person name="Syed K."/>
            <person name="Tsang A."/>
            <person name="Wiebenga A."/>
            <person name="Young D."/>
            <person name="Pisabarro A."/>
            <person name="Eastwood D.C."/>
            <person name="Martin F."/>
            <person name="Cullen D."/>
            <person name="Grigoriev I.V."/>
            <person name="Hibbett D.S."/>
        </authorList>
    </citation>
    <scope>NUCLEOTIDE SEQUENCE [LARGE SCALE GENOMIC DNA]</scope>
    <source>
        <strain evidence="10">HHB-11173 SS5</strain>
    </source>
</reference>
<dbReference type="GO" id="GO:0046872">
    <property type="term" value="F:metal ion binding"/>
    <property type="evidence" value="ECO:0007669"/>
    <property type="project" value="UniProtKB-KW"/>
</dbReference>
<keyword evidence="5" id="KW-0560">Oxidoreductase</keyword>
<gene>
    <name evidence="9" type="primary">HTP3</name>
    <name evidence="9" type="ORF">PUNSTDRAFT_47857</name>
</gene>
<organism evidence="9 10">
    <name type="scientific">Punctularia strigosozonata (strain HHB-11173)</name>
    <name type="common">White-rot fungus</name>
    <dbReference type="NCBI Taxonomy" id="741275"/>
    <lineage>
        <taxon>Eukaryota</taxon>
        <taxon>Fungi</taxon>
        <taxon>Dikarya</taxon>
        <taxon>Basidiomycota</taxon>
        <taxon>Agaricomycotina</taxon>
        <taxon>Agaricomycetes</taxon>
        <taxon>Corticiales</taxon>
        <taxon>Punctulariaceae</taxon>
        <taxon>Punctularia</taxon>
    </lineage>
</organism>
<evidence type="ECO:0000256" key="4">
    <source>
        <dbReference type="ARBA" id="ARBA00022723"/>
    </source>
</evidence>
<dbReference type="OrthoDB" id="407298at2759"/>
<dbReference type="AlphaFoldDB" id="R7S0C8"/>
<evidence type="ECO:0000256" key="5">
    <source>
        <dbReference type="ARBA" id="ARBA00023002"/>
    </source>
</evidence>
<dbReference type="InterPro" id="IPR036851">
    <property type="entry name" value="Chloroperoxidase-like_sf"/>
</dbReference>
<protein>
    <submittedName>
        <fullName evidence="9">Cloroperoxidase</fullName>
    </submittedName>
</protein>
<evidence type="ECO:0000256" key="3">
    <source>
        <dbReference type="ARBA" id="ARBA00022617"/>
    </source>
</evidence>
<dbReference type="Proteomes" id="UP000054196">
    <property type="component" value="Unassembled WGS sequence"/>
</dbReference>
<accession>R7S0C8</accession>
<keyword evidence="6" id="KW-0408">Iron</keyword>
<dbReference type="HOGENOM" id="CLU_050230_5_1_1"/>
<feature type="domain" description="Heme haloperoxidase family profile" evidence="8">
    <location>
        <begin position="2"/>
        <end position="211"/>
    </location>
</feature>
<keyword evidence="10" id="KW-1185">Reference proteome</keyword>
<dbReference type="InterPro" id="IPR000028">
    <property type="entry name" value="Chloroperoxidase"/>
</dbReference>
<evidence type="ECO:0000256" key="2">
    <source>
        <dbReference type="ARBA" id="ARBA00022559"/>
    </source>
</evidence>
<evidence type="ECO:0000313" key="10">
    <source>
        <dbReference type="Proteomes" id="UP000054196"/>
    </source>
</evidence>
<proteinExistence type="inferred from homology"/>
<keyword evidence="2 9" id="KW-0575">Peroxidase</keyword>
<dbReference type="Gene3D" id="1.10.489.10">
    <property type="entry name" value="Chloroperoxidase-like"/>
    <property type="match status" value="1"/>
</dbReference>
<evidence type="ECO:0000259" key="8">
    <source>
        <dbReference type="PROSITE" id="PS51405"/>
    </source>
</evidence>
<dbReference type="KEGG" id="psq:PUNSTDRAFT_47857"/>
<name>R7S0C8_PUNST</name>
<dbReference type="EMBL" id="JH687558">
    <property type="protein sequence ID" value="EIN03840.1"/>
    <property type="molecule type" value="Genomic_DNA"/>
</dbReference>
<dbReference type="SUPFAM" id="SSF47571">
    <property type="entry name" value="Cloroperoxidase"/>
    <property type="match status" value="1"/>
</dbReference>
<evidence type="ECO:0000256" key="1">
    <source>
        <dbReference type="ARBA" id="ARBA00001970"/>
    </source>
</evidence>
<dbReference type="eggNOG" id="ENOG502SEE2">
    <property type="taxonomic scope" value="Eukaryota"/>
</dbReference>
<dbReference type="Pfam" id="PF01328">
    <property type="entry name" value="Peroxidase_2"/>
    <property type="match status" value="1"/>
</dbReference>
<dbReference type="PANTHER" id="PTHR33577:SF18">
    <property type="entry name" value="HEME HALOPEROXIDASE FAMILY PROFILE DOMAIN-CONTAINING PROTEIN"/>
    <property type="match status" value="1"/>
</dbReference>
<dbReference type="GO" id="GO:0004601">
    <property type="term" value="F:peroxidase activity"/>
    <property type="evidence" value="ECO:0007669"/>
    <property type="project" value="UniProtKB-KW"/>
</dbReference>